<protein>
    <submittedName>
        <fullName evidence="2">Uncharacterized protein</fullName>
    </submittedName>
</protein>
<organism evidence="2 3">
    <name type="scientific">Pleurodeles waltl</name>
    <name type="common">Iberian ribbed newt</name>
    <dbReference type="NCBI Taxonomy" id="8319"/>
    <lineage>
        <taxon>Eukaryota</taxon>
        <taxon>Metazoa</taxon>
        <taxon>Chordata</taxon>
        <taxon>Craniata</taxon>
        <taxon>Vertebrata</taxon>
        <taxon>Euteleostomi</taxon>
        <taxon>Amphibia</taxon>
        <taxon>Batrachia</taxon>
        <taxon>Caudata</taxon>
        <taxon>Salamandroidea</taxon>
        <taxon>Salamandridae</taxon>
        <taxon>Pleurodelinae</taxon>
        <taxon>Pleurodeles</taxon>
    </lineage>
</organism>
<name>A0AAV7WEC7_PLEWA</name>
<evidence type="ECO:0000313" key="2">
    <source>
        <dbReference type="EMBL" id="KAJ1210947.1"/>
    </source>
</evidence>
<sequence>MRVRTARRSQNPDVDLSITGGILKRHSMMRDAVLREVVWDGRKQCPVTKHVLASPSCNPSTRSTRLLDPDGPKQVQTRLPLVRRRT</sequence>
<reference evidence="2" key="1">
    <citation type="journal article" date="2022" name="bioRxiv">
        <title>Sequencing and chromosome-scale assembly of the giantPleurodeles waltlgenome.</title>
        <authorList>
            <person name="Brown T."/>
            <person name="Elewa A."/>
            <person name="Iarovenko S."/>
            <person name="Subramanian E."/>
            <person name="Araus A.J."/>
            <person name="Petzold A."/>
            <person name="Susuki M."/>
            <person name="Suzuki K.-i.T."/>
            <person name="Hayashi T."/>
            <person name="Toyoda A."/>
            <person name="Oliveira C."/>
            <person name="Osipova E."/>
            <person name="Leigh N.D."/>
            <person name="Simon A."/>
            <person name="Yun M.H."/>
        </authorList>
    </citation>
    <scope>NUCLEOTIDE SEQUENCE</scope>
    <source>
        <strain evidence="2">20211129_DDA</strain>
        <tissue evidence="2">Liver</tissue>
    </source>
</reference>
<feature type="region of interest" description="Disordered" evidence="1">
    <location>
        <begin position="51"/>
        <end position="74"/>
    </location>
</feature>
<keyword evidence="3" id="KW-1185">Reference proteome</keyword>
<proteinExistence type="predicted"/>
<accession>A0AAV7WEC7</accession>
<feature type="compositionally biased region" description="Polar residues" evidence="1">
    <location>
        <begin position="55"/>
        <end position="64"/>
    </location>
</feature>
<evidence type="ECO:0000313" key="3">
    <source>
        <dbReference type="Proteomes" id="UP001066276"/>
    </source>
</evidence>
<dbReference type="AlphaFoldDB" id="A0AAV7WEC7"/>
<evidence type="ECO:0000256" key="1">
    <source>
        <dbReference type="SAM" id="MobiDB-lite"/>
    </source>
</evidence>
<gene>
    <name evidence="2" type="ORF">NDU88_006309</name>
</gene>
<dbReference type="EMBL" id="JANPWB010000002">
    <property type="protein sequence ID" value="KAJ1210947.1"/>
    <property type="molecule type" value="Genomic_DNA"/>
</dbReference>
<comment type="caution">
    <text evidence="2">The sequence shown here is derived from an EMBL/GenBank/DDBJ whole genome shotgun (WGS) entry which is preliminary data.</text>
</comment>
<dbReference type="Proteomes" id="UP001066276">
    <property type="component" value="Chromosome 1_2"/>
</dbReference>